<dbReference type="Pfam" id="PF07727">
    <property type="entry name" value="RVT_2"/>
    <property type="match status" value="1"/>
</dbReference>
<feature type="non-terminal residue" evidence="2">
    <location>
        <position position="1"/>
    </location>
</feature>
<comment type="caution">
    <text evidence="2">The sequence shown here is derived from an EMBL/GenBank/DDBJ whole genome shotgun (WGS) entry which is preliminary data.</text>
</comment>
<gene>
    <name evidence="2" type="ORF">CR513_10319</name>
</gene>
<dbReference type="InterPro" id="IPR013103">
    <property type="entry name" value="RVT_2"/>
</dbReference>
<dbReference type="OrthoDB" id="1413581at2759"/>
<organism evidence="2 3">
    <name type="scientific">Mucuna pruriens</name>
    <name type="common">Velvet bean</name>
    <name type="synonym">Dolichos pruriens</name>
    <dbReference type="NCBI Taxonomy" id="157652"/>
    <lineage>
        <taxon>Eukaryota</taxon>
        <taxon>Viridiplantae</taxon>
        <taxon>Streptophyta</taxon>
        <taxon>Embryophyta</taxon>
        <taxon>Tracheophyta</taxon>
        <taxon>Spermatophyta</taxon>
        <taxon>Magnoliopsida</taxon>
        <taxon>eudicotyledons</taxon>
        <taxon>Gunneridae</taxon>
        <taxon>Pentapetalae</taxon>
        <taxon>rosids</taxon>
        <taxon>fabids</taxon>
        <taxon>Fabales</taxon>
        <taxon>Fabaceae</taxon>
        <taxon>Papilionoideae</taxon>
        <taxon>50 kb inversion clade</taxon>
        <taxon>NPAAA clade</taxon>
        <taxon>indigoferoid/millettioid clade</taxon>
        <taxon>Phaseoleae</taxon>
        <taxon>Mucuna</taxon>
    </lineage>
</organism>
<dbReference type="Proteomes" id="UP000257109">
    <property type="component" value="Unassembled WGS sequence"/>
</dbReference>
<evidence type="ECO:0000259" key="1">
    <source>
        <dbReference type="Pfam" id="PF07727"/>
    </source>
</evidence>
<keyword evidence="3" id="KW-1185">Reference proteome</keyword>
<dbReference type="STRING" id="157652.A0A371HSM1"/>
<name>A0A371HSM1_MUCPR</name>
<proteinExistence type="predicted"/>
<dbReference type="EMBL" id="QJKJ01001812">
    <property type="protein sequence ID" value="RDY05796.1"/>
    <property type="molecule type" value="Genomic_DNA"/>
</dbReference>
<evidence type="ECO:0000313" key="3">
    <source>
        <dbReference type="Proteomes" id="UP000257109"/>
    </source>
</evidence>
<protein>
    <recommendedName>
        <fullName evidence="1">Reverse transcriptase Ty1/copia-type domain-containing protein</fullName>
    </recommendedName>
</protein>
<reference evidence="2" key="1">
    <citation type="submission" date="2018-05" db="EMBL/GenBank/DDBJ databases">
        <title>Draft genome of Mucuna pruriens seed.</title>
        <authorList>
            <person name="Nnadi N.E."/>
            <person name="Vos R."/>
            <person name="Hasami M.H."/>
            <person name="Devisetty U.K."/>
            <person name="Aguiy J.C."/>
        </authorList>
    </citation>
    <scope>NUCLEOTIDE SEQUENCE [LARGE SCALE GENOMIC DNA]</scope>
    <source>
        <strain evidence="2">JCA_2017</strain>
    </source>
</reference>
<accession>A0A371HSM1</accession>
<evidence type="ECO:0000313" key="2">
    <source>
        <dbReference type="EMBL" id="RDY05796.1"/>
    </source>
</evidence>
<sequence length="170" mass="19912">MKFRACCKELADDIIFGATNEILCEEFLKLMQEEFEMGMMGELKFFLELQIKQSNDGIFIHQVNYAKELLKKFKLDDYKKHASSMNPTFILNLDEYDKKKSNEYGLTGYCDAHYTRDRVERKNTSEGCHFIGANLVSRDNKRQGTIVMSTAKAEYIFVARCYSQLLWIKH</sequence>
<feature type="domain" description="Reverse transcriptase Ty1/copia-type" evidence="1">
    <location>
        <begin position="11"/>
        <end position="82"/>
    </location>
</feature>
<dbReference type="AlphaFoldDB" id="A0A371HSM1"/>